<dbReference type="PANTHER" id="PTHR19328:SF13">
    <property type="entry name" value="HIPL1 PROTEIN"/>
    <property type="match status" value="1"/>
</dbReference>
<dbReference type="SMART" id="SM00089">
    <property type="entry name" value="PKD"/>
    <property type="match status" value="1"/>
</dbReference>
<reference evidence="3 4" key="2">
    <citation type="submission" date="2016-12" db="EMBL/GenBank/DDBJ databases">
        <title>Draft Genome Sequence of Cystobacter ferrugineus Strain Cbfe23.</title>
        <authorList>
            <person name="Akbar S."/>
            <person name="Dowd S.E."/>
            <person name="Stevens D.C."/>
        </authorList>
    </citation>
    <scope>NUCLEOTIDE SEQUENCE [LARGE SCALE GENOMIC DNA]</scope>
    <source>
        <strain evidence="3 4">Cbfe23</strain>
    </source>
</reference>
<dbReference type="SUPFAM" id="SSF56988">
    <property type="entry name" value="Anthrax protective antigen"/>
    <property type="match status" value="1"/>
</dbReference>
<feature type="domain" description="PA14" evidence="2">
    <location>
        <begin position="700"/>
        <end position="828"/>
    </location>
</feature>
<dbReference type="InterPro" id="IPR011658">
    <property type="entry name" value="PA14_dom"/>
</dbReference>
<dbReference type="OrthoDB" id="9770043at2"/>
<dbReference type="RefSeq" id="WP_071901653.1">
    <property type="nucleotide sequence ID" value="NZ_MPIN01000008.1"/>
</dbReference>
<dbReference type="InterPro" id="IPR013783">
    <property type="entry name" value="Ig-like_fold"/>
</dbReference>
<dbReference type="Pfam" id="PF07691">
    <property type="entry name" value="PA14"/>
    <property type="match status" value="1"/>
</dbReference>
<dbReference type="EMBL" id="MPIN01000008">
    <property type="protein sequence ID" value="OJH37318.1"/>
    <property type="molecule type" value="Genomic_DNA"/>
</dbReference>
<dbReference type="InterPro" id="IPR011042">
    <property type="entry name" value="6-blade_b-propeller_TolB-like"/>
</dbReference>
<dbReference type="Gene3D" id="3.90.182.10">
    <property type="entry name" value="Toxin - Anthrax Protective Antigen,domain 1"/>
    <property type="match status" value="1"/>
</dbReference>
<dbReference type="SMART" id="SM00758">
    <property type="entry name" value="PA14"/>
    <property type="match status" value="1"/>
</dbReference>
<name>A0A1L9B4Y6_9BACT</name>
<protein>
    <recommendedName>
        <fullName evidence="5">PKD domain-containing protein</fullName>
    </recommendedName>
</protein>
<evidence type="ECO:0000313" key="3">
    <source>
        <dbReference type="EMBL" id="OJH37318.1"/>
    </source>
</evidence>
<dbReference type="InterPro" id="IPR022409">
    <property type="entry name" value="PKD/Chitinase_dom"/>
</dbReference>
<dbReference type="InterPro" id="IPR000601">
    <property type="entry name" value="PKD_dom"/>
</dbReference>
<proteinExistence type="predicted"/>
<dbReference type="Pfam" id="PF07995">
    <property type="entry name" value="GSDH"/>
    <property type="match status" value="1"/>
</dbReference>
<evidence type="ECO:0000259" key="2">
    <source>
        <dbReference type="PROSITE" id="PS51820"/>
    </source>
</evidence>
<evidence type="ECO:0008006" key="5">
    <source>
        <dbReference type="Google" id="ProtNLM"/>
    </source>
</evidence>
<dbReference type="PROSITE" id="PS50093">
    <property type="entry name" value="PKD"/>
    <property type="match status" value="1"/>
</dbReference>
<dbReference type="Gene3D" id="2.120.10.30">
    <property type="entry name" value="TolB, C-terminal domain"/>
    <property type="match status" value="1"/>
</dbReference>
<dbReference type="SUPFAM" id="SSF50952">
    <property type="entry name" value="Soluble quinoprotein glucose dehydrogenase"/>
    <property type="match status" value="1"/>
</dbReference>
<dbReference type="PROSITE" id="PS51820">
    <property type="entry name" value="PA14"/>
    <property type="match status" value="1"/>
</dbReference>
<dbReference type="AlphaFoldDB" id="A0A1L9B4Y6"/>
<dbReference type="Proteomes" id="UP000182229">
    <property type="component" value="Unassembled WGS sequence"/>
</dbReference>
<keyword evidence="4" id="KW-1185">Reference proteome</keyword>
<dbReference type="STRING" id="83449.BON30_28900"/>
<dbReference type="Gene3D" id="2.60.40.10">
    <property type="entry name" value="Immunoglobulins"/>
    <property type="match status" value="1"/>
</dbReference>
<feature type="domain" description="PKD" evidence="1">
    <location>
        <begin position="429"/>
        <end position="511"/>
    </location>
</feature>
<dbReference type="PANTHER" id="PTHR19328">
    <property type="entry name" value="HEDGEHOG-INTERACTING PROTEIN"/>
    <property type="match status" value="1"/>
</dbReference>
<accession>A0A1L9B4Y6</accession>
<sequence length="828" mass="88864">MRHLWSWPRNLLGFLCLFGPLAMLPFGSRERAREPRALALPSGFTQDVIASGLTFPTAFANLPDGRLLIAEKAGVVRVYKNGALLGTPFIDIQDRVNDYHDRGLLGLTIDPNFARNGLVYLLYTYENDPNDYAGPKTGRLARYTAEGDTASPSSEAVLLGTTVGRSCNDFPPGTDCIPSDSASHSVGNVKFAPDGNLFVTLGDGAQFTLVDRDALRAQALDSLAGKVLRITPGGAGLPTNPYWNGDATANPSKVWSLGLRNPYRFNLRPGSAIPYLGDVGWSTYEEINVATAGANLGWPCYEGPERQSGYEPQPECQALYALGPSAVKMPLYSWPHNGGTAAATGGMFYTGTAYPSAYHGAFFFGDYSQGWLRYLHVDAEDNLIGVSDFATDMDGAVDIESGPDTHLYYLAIEQGELRRIRYTGENSPPIAVASATPTHGSAPLSVQFSSAGSSDADGDSLRPTWDFGDGTPTTNEPHPLHTYAERGTYSAVLTVEDGRGASSSAVVSISVGNNAPTVTLHEPLPSTLFKVGDVITFSGSATDPEDGPLPDTGLAWTLILQHCPGGQCHLHALLSRTGASGSFTVPDHGDEFFIELRLTATDSNGLSSTAVTQLHPQTVQLTLDTSPPGLQLVYDGTTVTAPTTRTAIVGSTHTLYAPSPQGAFTFESWSDGGGIQHPVTVGTTDSTYTATFVNAGLIVCPAGQFRAEYFNNRSLSGTPSRIRCEPAPIRYDWGTDAPPETGLGPDEFSVRWTGRFSFSFGLYRFTTHTDDGVRLWVGGGSPVIDAWRDQSPTSHSTLLLMLRREYEVRLEYYEAGGGAVSQLRWSRI</sequence>
<dbReference type="InterPro" id="IPR011041">
    <property type="entry name" value="Quinoprot_gluc/sorb_DH_b-prop"/>
</dbReference>
<dbReference type="InterPro" id="IPR037524">
    <property type="entry name" value="PA14/GLEYA"/>
</dbReference>
<gene>
    <name evidence="3" type="ORF">BON30_28900</name>
</gene>
<evidence type="ECO:0000259" key="1">
    <source>
        <dbReference type="PROSITE" id="PS50093"/>
    </source>
</evidence>
<comment type="caution">
    <text evidence="3">The sequence shown here is derived from an EMBL/GenBank/DDBJ whole genome shotgun (WGS) entry which is preliminary data.</text>
</comment>
<reference evidence="4" key="1">
    <citation type="submission" date="2016-11" db="EMBL/GenBank/DDBJ databases">
        <authorList>
            <person name="Shukria A."/>
            <person name="Stevens D.C."/>
        </authorList>
    </citation>
    <scope>NUCLEOTIDE SEQUENCE [LARGE SCALE GENOMIC DNA]</scope>
    <source>
        <strain evidence="4">Cbfe23</strain>
    </source>
</reference>
<dbReference type="SUPFAM" id="SSF49299">
    <property type="entry name" value="PKD domain"/>
    <property type="match status" value="1"/>
</dbReference>
<organism evidence="3 4">
    <name type="scientific">Cystobacter ferrugineus</name>
    <dbReference type="NCBI Taxonomy" id="83449"/>
    <lineage>
        <taxon>Bacteria</taxon>
        <taxon>Pseudomonadati</taxon>
        <taxon>Myxococcota</taxon>
        <taxon>Myxococcia</taxon>
        <taxon>Myxococcales</taxon>
        <taxon>Cystobacterineae</taxon>
        <taxon>Archangiaceae</taxon>
        <taxon>Cystobacter</taxon>
    </lineage>
</organism>
<dbReference type="InterPro" id="IPR012938">
    <property type="entry name" value="Glc/Sorbosone_DH"/>
</dbReference>
<dbReference type="InterPro" id="IPR035986">
    <property type="entry name" value="PKD_dom_sf"/>
</dbReference>
<dbReference type="Pfam" id="PF18911">
    <property type="entry name" value="PKD_4"/>
    <property type="match status" value="1"/>
</dbReference>
<evidence type="ECO:0000313" key="4">
    <source>
        <dbReference type="Proteomes" id="UP000182229"/>
    </source>
</evidence>
<dbReference type="CDD" id="cd00146">
    <property type="entry name" value="PKD"/>
    <property type="match status" value="1"/>
</dbReference>